<feature type="compositionally biased region" description="Pro residues" evidence="5">
    <location>
        <begin position="420"/>
        <end position="430"/>
    </location>
</feature>
<dbReference type="InterPro" id="IPR042637">
    <property type="entry name" value="AN34A/B/C"/>
</dbReference>
<comment type="caution">
    <text evidence="6">The sequence shown here is derived from an EMBL/GenBank/DDBJ whole genome shotgun (WGS) entry which is preliminary data.</text>
</comment>
<reference evidence="6" key="1">
    <citation type="submission" date="2022-02" db="EMBL/GenBank/DDBJ databases">
        <title>Atlantic sturgeon de novo genome assembly.</title>
        <authorList>
            <person name="Stock M."/>
            <person name="Klopp C."/>
            <person name="Guiguen Y."/>
            <person name="Cabau C."/>
            <person name="Parinello H."/>
            <person name="Santidrian Yebra-Pimentel E."/>
            <person name="Kuhl H."/>
            <person name="Dirks R.P."/>
            <person name="Guessner J."/>
            <person name="Wuertz S."/>
            <person name="Du K."/>
            <person name="Schartl M."/>
        </authorList>
    </citation>
    <scope>NUCLEOTIDE SEQUENCE</scope>
    <source>
        <strain evidence="6">STURGEONOMICS-FGT-2020</strain>
        <tissue evidence="6">Whole blood</tissue>
    </source>
</reference>
<evidence type="ECO:0000313" key="6">
    <source>
        <dbReference type="EMBL" id="KAK1156958.1"/>
    </source>
</evidence>
<evidence type="ECO:0000256" key="2">
    <source>
        <dbReference type="ARBA" id="ARBA00022737"/>
    </source>
</evidence>
<accession>A0AAD8CWV3</accession>
<dbReference type="AlphaFoldDB" id="A0AAD8CWV3"/>
<feature type="compositionally biased region" description="Low complexity" evidence="5">
    <location>
        <begin position="319"/>
        <end position="330"/>
    </location>
</feature>
<dbReference type="Gene3D" id="1.25.40.20">
    <property type="entry name" value="Ankyrin repeat-containing domain"/>
    <property type="match status" value="1"/>
</dbReference>
<dbReference type="SMART" id="SM00248">
    <property type="entry name" value="ANK"/>
    <property type="match status" value="4"/>
</dbReference>
<dbReference type="SUPFAM" id="SSF48403">
    <property type="entry name" value="Ankyrin repeat"/>
    <property type="match status" value="1"/>
</dbReference>
<name>A0AAD8CWV3_ACIOX</name>
<feature type="region of interest" description="Disordered" evidence="5">
    <location>
        <begin position="257"/>
        <end position="330"/>
    </location>
</feature>
<evidence type="ECO:0000256" key="3">
    <source>
        <dbReference type="ARBA" id="ARBA00023043"/>
    </source>
</evidence>
<evidence type="ECO:0000256" key="4">
    <source>
        <dbReference type="PROSITE-ProRule" id="PRU00023"/>
    </source>
</evidence>
<evidence type="ECO:0000256" key="5">
    <source>
        <dbReference type="SAM" id="MobiDB-lite"/>
    </source>
</evidence>
<dbReference type="PROSITE" id="PS50088">
    <property type="entry name" value="ANK_REPEAT"/>
    <property type="match status" value="2"/>
</dbReference>
<dbReference type="Pfam" id="PF12796">
    <property type="entry name" value="Ank_2"/>
    <property type="match status" value="1"/>
</dbReference>
<keyword evidence="3 4" id="KW-0040">ANK repeat</keyword>
<dbReference type="PROSITE" id="PS50297">
    <property type="entry name" value="ANK_REP_REGION"/>
    <property type="match status" value="1"/>
</dbReference>
<feature type="repeat" description="ANK" evidence="4">
    <location>
        <begin position="9"/>
        <end position="41"/>
    </location>
</feature>
<organism evidence="6 7">
    <name type="scientific">Acipenser oxyrinchus oxyrinchus</name>
    <dbReference type="NCBI Taxonomy" id="40147"/>
    <lineage>
        <taxon>Eukaryota</taxon>
        <taxon>Metazoa</taxon>
        <taxon>Chordata</taxon>
        <taxon>Craniata</taxon>
        <taxon>Vertebrata</taxon>
        <taxon>Euteleostomi</taxon>
        <taxon>Actinopterygii</taxon>
        <taxon>Chondrostei</taxon>
        <taxon>Acipenseriformes</taxon>
        <taxon>Acipenseridae</taxon>
        <taxon>Acipenser</taxon>
    </lineage>
</organism>
<evidence type="ECO:0000313" key="7">
    <source>
        <dbReference type="Proteomes" id="UP001230051"/>
    </source>
</evidence>
<dbReference type="PANTHER" id="PTHR24156:SF7">
    <property type="entry name" value="ANKYRIN REPEAT DOMAIN-CONTAINING PROTEIN 34B-LIKE"/>
    <property type="match status" value="1"/>
</dbReference>
<keyword evidence="7" id="KW-1185">Reference proteome</keyword>
<feature type="compositionally biased region" description="Low complexity" evidence="5">
    <location>
        <begin position="264"/>
        <end position="278"/>
    </location>
</feature>
<dbReference type="EMBL" id="JAGXEW010000026">
    <property type="protein sequence ID" value="KAK1156958.1"/>
    <property type="molecule type" value="Genomic_DNA"/>
</dbReference>
<feature type="region of interest" description="Disordered" evidence="5">
    <location>
        <begin position="162"/>
        <end position="239"/>
    </location>
</feature>
<feature type="region of interest" description="Disordered" evidence="5">
    <location>
        <begin position="356"/>
        <end position="441"/>
    </location>
</feature>
<feature type="non-terminal residue" evidence="6">
    <location>
        <position position="441"/>
    </location>
</feature>
<protein>
    <submittedName>
        <fullName evidence="6">Ankyrin repeat domain-containing protein 34B</fullName>
    </submittedName>
</protein>
<feature type="repeat" description="ANK" evidence="4">
    <location>
        <begin position="42"/>
        <end position="84"/>
    </location>
</feature>
<comment type="similarity">
    <text evidence="1">Belongs to the ANKRD34 family.</text>
</comment>
<evidence type="ECO:0000256" key="1">
    <source>
        <dbReference type="ARBA" id="ARBA00010029"/>
    </source>
</evidence>
<sequence>MGEPRGLLADQSPLIKAAWQGKLRLVRLLVEGGAQVNERNEKGETALMVACRARQGEQQPGGSSREKLVKYLLEQGADPQVQDKAGRSALMHGCLEKAGPEVAALLLGAGADPGLEDYGGASALVHALNARDKDTLRRLLDACRDSGRDVLIISKDLSPSGRPVTRQYLNVPPSPVPERSASPVSCMSPSDIELKTGSPGSETEGEGGGGNVFNFKGASPKSSPPLEKPKTRSPHPHLLRLRSEPWLAIHNLRELRSSSEESLRQGGLEQEQQQQQQGPAPWLPGMPAPRRASLSRIHSTDSADTPRALKGLAGRVTRKPSSLEKLPSSLALSRRNTLPTLQDQALLQLPSLTGQQQCCSDSHLPPLLRPGRGRGSPAEQEGSPGSPFRAPPALRLHRVSRWGSGAGLAREEEAGAGPSRLPPSPPPAAPPLSRWDAPAQV</sequence>
<dbReference type="PANTHER" id="PTHR24156">
    <property type="entry name" value="ANK_REP_REGION DOMAIN-CONTAINING PROTEIN"/>
    <property type="match status" value="1"/>
</dbReference>
<keyword evidence="2" id="KW-0677">Repeat</keyword>
<dbReference type="InterPro" id="IPR002110">
    <property type="entry name" value="Ankyrin_rpt"/>
</dbReference>
<dbReference type="Proteomes" id="UP001230051">
    <property type="component" value="Unassembled WGS sequence"/>
</dbReference>
<proteinExistence type="inferred from homology"/>
<dbReference type="InterPro" id="IPR036770">
    <property type="entry name" value="Ankyrin_rpt-contain_sf"/>
</dbReference>
<gene>
    <name evidence="6" type="primary">ankrd34b</name>
    <name evidence="6" type="ORF">AOXY_G24512</name>
</gene>